<protein>
    <submittedName>
        <fullName evidence="2">Polyphosphate glucokinase</fullName>
    </submittedName>
</protein>
<gene>
    <name evidence="2" type="ORF">SAMN05661109_00261</name>
</gene>
<keyword evidence="3" id="KW-1185">Reference proteome</keyword>
<proteinExistence type="inferred from homology"/>
<dbReference type="STRING" id="1121357.SAMN05661109_00261"/>
<keyword evidence="2" id="KW-0418">Kinase</keyword>
<organism evidence="2 3">
    <name type="scientific">Corynebacterium cystitidis DSM 20524</name>
    <dbReference type="NCBI Taxonomy" id="1121357"/>
    <lineage>
        <taxon>Bacteria</taxon>
        <taxon>Bacillati</taxon>
        <taxon>Actinomycetota</taxon>
        <taxon>Actinomycetes</taxon>
        <taxon>Mycobacteriales</taxon>
        <taxon>Corynebacteriaceae</taxon>
        <taxon>Corynebacterium</taxon>
    </lineage>
</organism>
<dbReference type="RefSeq" id="WP_092255038.1">
    <property type="nucleotide sequence ID" value="NZ_CP047199.1"/>
</dbReference>
<keyword evidence="2" id="KW-0808">Transferase</keyword>
<name>A0A1H9PBF0_9CORY</name>
<dbReference type="AlphaFoldDB" id="A0A1H9PBF0"/>
<reference evidence="3" key="1">
    <citation type="submission" date="2016-10" db="EMBL/GenBank/DDBJ databases">
        <authorList>
            <person name="Varghese N."/>
            <person name="Submissions S."/>
        </authorList>
    </citation>
    <scope>NUCLEOTIDE SEQUENCE [LARGE SCALE GENOMIC DNA]</scope>
    <source>
        <strain evidence="3">DSM 20524</strain>
    </source>
</reference>
<comment type="similarity">
    <text evidence="1">Belongs to the ROK (NagC/XylR) family.</text>
</comment>
<evidence type="ECO:0000313" key="2">
    <source>
        <dbReference type="EMBL" id="SER44903.1"/>
    </source>
</evidence>
<dbReference type="EMBL" id="FOGQ01000001">
    <property type="protein sequence ID" value="SER44903.1"/>
    <property type="molecule type" value="Genomic_DNA"/>
</dbReference>
<dbReference type="Pfam" id="PF00480">
    <property type="entry name" value="ROK"/>
    <property type="match status" value="1"/>
</dbReference>
<dbReference type="GO" id="GO:0016301">
    <property type="term" value="F:kinase activity"/>
    <property type="evidence" value="ECO:0007669"/>
    <property type="project" value="UniProtKB-KW"/>
</dbReference>
<dbReference type="InterPro" id="IPR000600">
    <property type="entry name" value="ROK"/>
</dbReference>
<dbReference type="InterPro" id="IPR043129">
    <property type="entry name" value="ATPase_NBD"/>
</dbReference>
<dbReference type="SUPFAM" id="SSF53067">
    <property type="entry name" value="Actin-like ATPase domain"/>
    <property type="match status" value="1"/>
</dbReference>
<evidence type="ECO:0000313" key="3">
    <source>
        <dbReference type="Proteomes" id="UP000198929"/>
    </source>
</evidence>
<dbReference type="Proteomes" id="UP000198929">
    <property type="component" value="Unassembled WGS sequence"/>
</dbReference>
<dbReference type="CDD" id="cd24058">
    <property type="entry name" value="ASKHA_NBD_ROK_PPGK"/>
    <property type="match status" value="1"/>
</dbReference>
<dbReference type="PANTHER" id="PTHR18964">
    <property type="entry name" value="ROK (REPRESSOR, ORF, KINASE) FAMILY"/>
    <property type="match status" value="1"/>
</dbReference>
<dbReference type="PANTHER" id="PTHR18964:SF146">
    <property type="entry name" value="POLYPHOSPHATE GLUCOKINASE"/>
    <property type="match status" value="1"/>
</dbReference>
<evidence type="ECO:0000256" key="1">
    <source>
        <dbReference type="ARBA" id="ARBA00006479"/>
    </source>
</evidence>
<accession>A0A1H9PBF0</accession>
<dbReference type="NCBIfam" id="NF045942">
    <property type="entry name" value="PolPhglucPhase"/>
    <property type="match status" value="1"/>
</dbReference>
<sequence length="252" mass="26847">MSKNKHGFGVDIGGSGIKGAVVDLYAGEFVGDRLKIKTPKPATPEAIANCVAEIVKQKDWDGPVGICMPSVIRQQTALSAANIDKSWIGTNARELFSGRLDGREVTVLNDADAAGLAEIQHGLPEARDGAVIFLTIGTGIGSAFFIDGQLFPNTEIGHMQVGKKEAEHQASSAVKDDEGLSFKKWSQRIDTVLHEYEKLFNPSLFVVGGGISRDHAKWIPRLTVETPVKPAQLLNTAGIVGAAMAMDGNICP</sequence>
<dbReference type="Gene3D" id="3.30.420.40">
    <property type="match status" value="2"/>
</dbReference>